<evidence type="ECO:0000313" key="11">
    <source>
        <dbReference type="WBParaSite" id="nRc.2.0.1.t20555-RA"/>
    </source>
</evidence>
<keyword evidence="3" id="KW-0646">Protease inhibitor</keyword>
<keyword evidence="2" id="KW-0964">Secreted</keyword>
<name>A0A915J2C7_ROMCU</name>
<dbReference type="InterPro" id="IPR036880">
    <property type="entry name" value="Kunitz_BPTI_sf"/>
</dbReference>
<keyword evidence="6" id="KW-0800">Toxin</keyword>
<evidence type="ECO:0000259" key="9">
    <source>
        <dbReference type="PROSITE" id="PS50279"/>
    </source>
</evidence>
<reference evidence="11" key="1">
    <citation type="submission" date="2022-11" db="UniProtKB">
        <authorList>
            <consortium name="WormBaseParasite"/>
        </authorList>
    </citation>
    <scope>IDENTIFICATION</scope>
</reference>
<keyword evidence="10" id="KW-1185">Reference proteome</keyword>
<keyword evidence="6" id="KW-1199">Hemostasis impairing toxin</keyword>
<keyword evidence="7" id="KW-1203">Blood coagulation cascade inhibiting toxin</keyword>
<dbReference type="PROSITE" id="PS50279">
    <property type="entry name" value="BPTI_KUNITZ_2"/>
    <property type="match status" value="1"/>
</dbReference>
<dbReference type="AlphaFoldDB" id="A0A915J2C7"/>
<keyword evidence="5" id="KW-1015">Disulfide bond</keyword>
<evidence type="ECO:0000256" key="3">
    <source>
        <dbReference type="ARBA" id="ARBA00022690"/>
    </source>
</evidence>
<evidence type="ECO:0000256" key="6">
    <source>
        <dbReference type="ARBA" id="ARBA00023240"/>
    </source>
</evidence>
<evidence type="ECO:0000313" key="10">
    <source>
        <dbReference type="Proteomes" id="UP000887565"/>
    </source>
</evidence>
<evidence type="ECO:0000256" key="5">
    <source>
        <dbReference type="ARBA" id="ARBA00023157"/>
    </source>
</evidence>
<evidence type="ECO:0000256" key="7">
    <source>
        <dbReference type="ARBA" id="ARBA00034146"/>
    </source>
</evidence>
<dbReference type="PRINTS" id="PR00759">
    <property type="entry name" value="BASICPTASE"/>
</dbReference>
<evidence type="ECO:0000256" key="1">
    <source>
        <dbReference type="ARBA" id="ARBA00004613"/>
    </source>
</evidence>
<dbReference type="GO" id="GO:0004867">
    <property type="term" value="F:serine-type endopeptidase inhibitor activity"/>
    <property type="evidence" value="ECO:0007669"/>
    <property type="project" value="UniProtKB-KW"/>
</dbReference>
<feature type="transmembrane region" description="Helical" evidence="8">
    <location>
        <begin position="20"/>
        <end position="39"/>
    </location>
</feature>
<dbReference type="SMART" id="SM00131">
    <property type="entry name" value="KU"/>
    <property type="match status" value="1"/>
</dbReference>
<dbReference type="SUPFAM" id="SSF57362">
    <property type="entry name" value="BPTI-like"/>
    <property type="match status" value="1"/>
</dbReference>
<evidence type="ECO:0000256" key="8">
    <source>
        <dbReference type="SAM" id="Phobius"/>
    </source>
</evidence>
<dbReference type="CDD" id="cd00109">
    <property type="entry name" value="Kunitz-type"/>
    <property type="match status" value="1"/>
</dbReference>
<dbReference type="Proteomes" id="UP000887565">
    <property type="component" value="Unplaced"/>
</dbReference>
<keyword evidence="8" id="KW-1133">Transmembrane helix</keyword>
<keyword evidence="8" id="KW-0472">Membrane</keyword>
<dbReference type="FunFam" id="4.10.410.10:FF:000021">
    <property type="entry name" value="Serine protease inhibitor, putative"/>
    <property type="match status" value="1"/>
</dbReference>
<dbReference type="WBParaSite" id="nRc.2.0.1.t20555-RA">
    <property type="protein sequence ID" value="nRc.2.0.1.t20555-RA"/>
    <property type="gene ID" value="nRc.2.0.1.g20555"/>
</dbReference>
<dbReference type="InterPro" id="IPR050098">
    <property type="entry name" value="TFPI/VKTCI-like"/>
</dbReference>
<proteinExistence type="predicted"/>
<keyword evidence="8" id="KW-0812">Transmembrane</keyword>
<dbReference type="OMA" id="DKGRNIC"/>
<keyword evidence="4" id="KW-0722">Serine protease inhibitor</keyword>
<dbReference type="PROSITE" id="PS00280">
    <property type="entry name" value="BPTI_KUNITZ_1"/>
    <property type="match status" value="1"/>
</dbReference>
<dbReference type="PANTHER" id="PTHR10083:SF376">
    <property type="entry name" value="SERINE PEPTIDASE INHIBITOR, KUNITZ TYPE, 3"/>
    <property type="match status" value="1"/>
</dbReference>
<evidence type="ECO:0000256" key="4">
    <source>
        <dbReference type="ARBA" id="ARBA00022900"/>
    </source>
</evidence>
<dbReference type="InterPro" id="IPR002223">
    <property type="entry name" value="Kunitz_BPTI"/>
</dbReference>
<protein>
    <submittedName>
        <fullName evidence="11">BPTI/Kunitz inhibitor domain-containing protein</fullName>
    </submittedName>
</protein>
<dbReference type="PANTHER" id="PTHR10083">
    <property type="entry name" value="KUNITZ-TYPE PROTEASE INHIBITOR-RELATED"/>
    <property type="match status" value="1"/>
</dbReference>
<organism evidence="10 11">
    <name type="scientific">Romanomermis culicivorax</name>
    <name type="common">Nematode worm</name>
    <dbReference type="NCBI Taxonomy" id="13658"/>
    <lineage>
        <taxon>Eukaryota</taxon>
        <taxon>Metazoa</taxon>
        <taxon>Ecdysozoa</taxon>
        <taxon>Nematoda</taxon>
        <taxon>Enoplea</taxon>
        <taxon>Dorylaimia</taxon>
        <taxon>Mermithida</taxon>
        <taxon>Mermithoidea</taxon>
        <taxon>Mermithidae</taxon>
        <taxon>Romanomermis</taxon>
    </lineage>
</organism>
<dbReference type="Pfam" id="PF00014">
    <property type="entry name" value="Kunitz_BPTI"/>
    <property type="match status" value="1"/>
</dbReference>
<dbReference type="Gene3D" id="4.10.410.10">
    <property type="entry name" value="Pancreatic trypsin inhibitor Kunitz domain"/>
    <property type="match status" value="1"/>
</dbReference>
<evidence type="ECO:0000256" key="2">
    <source>
        <dbReference type="ARBA" id="ARBA00022525"/>
    </source>
</evidence>
<dbReference type="InterPro" id="IPR020901">
    <property type="entry name" value="Prtase_inh_Kunz-CS"/>
</dbReference>
<sequence length="111" mass="12892">MFGHKLLQFDSHFKFHFADLVMLILFAVSFILLQTVIFVKMDHDDDESGDKGRNICFLPKQPGPCKGAFPRFYYNKNNRSCEKFIYGGCGGNENNFKLKADCEKRCERPKQ</sequence>
<dbReference type="GO" id="GO:0005615">
    <property type="term" value="C:extracellular space"/>
    <property type="evidence" value="ECO:0007669"/>
    <property type="project" value="TreeGrafter"/>
</dbReference>
<feature type="domain" description="BPTI/Kunitz inhibitor" evidence="9">
    <location>
        <begin position="56"/>
        <end position="106"/>
    </location>
</feature>
<accession>A0A915J2C7</accession>
<comment type="subcellular location">
    <subcellularLocation>
        <location evidence="1">Secreted</location>
    </subcellularLocation>
</comment>